<dbReference type="AlphaFoldDB" id="A0A060HBR9"/>
<comment type="subcellular location">
    <subcellularLocation>
        <location evidence="1">Cytoplasm</location>
    </subcellularLocation>
</comment>
<accession>A0A060HBR9</accession>
<dbReference type="Gene3D" id="3.30.930.10">
    <property type="entry name" value="Bira Bifunctional Protein, Domain 2"/>
    <property type="match status" value="1"/>
</dbReference>
<dbReference type="FunFam" id="3.30.930.10:FF:000095">
    <property type="entry name" value="Phenylalanine--tRNA ligase alpha subunit"/>
    <property type="match status" value="1"/>
</dbReference>
<evidence type="ECO:0000256" key="4">
    <source>
        <dbReference type="ARBA" id="ARBA00022490"/>
    </source>
</evidence>
<proteinExistence type="inferred from homology"/>
<dbReference type="GO" id="GO:0005524">
    <property type="term" value="F:ATP binding"/>
    <property type="evidence" value="ECO:0007669"/>
    <property type="project" value="UniProtKB-KW"/>
</dbReference>
<dbReference type="NCBIfam" id="NF003210">
    <property type="entry name" value="PRK04172.1"/>
    <property type="match status" value="1"/>
</dbReference>
<dbReference type="CDD" id="cd00496">
    <property type="entry name" value="PheRS_alpha_core"/>
    <property type="match status" value="1"/>
</dbReference>
<dbReference type="EC" id="6.1.1.20" evidence="3"/>
<dbReference type="InterPro" id="IPR045864">
    <property type="entry name" value="aa-tRNA-synth_II/BPL/LPL"/>
</dbReference>
<evidence type="ECO:0000256" key="2">
    <source>
        <dbReference type="ARBA" id="ARBA00006703"/>
    </source>
</evidence>
<keyword evidence="9" id="KW-0460">Magnesium</keyword>
<evidence type="ECO:0000256" key="3">
    <source>
        <dbReference type="ARBA" id="ARBA00012814"/>
    </source>
</evidence>
<evidence type="ECO:0000256" key="7">
    <source>
        <dbReference type="ARBA" id="ARBA00022741"/>
    </source>
</evidence>
<dbReference type="HOGENOM" id="CLU_025086_2_2_2"/>
<keyword evidence="8" id="KW-0067">ATP-binding</keyword>
<evidence type="ECO:0000256" key="1">
    <source>
        <dbReference type="ARBA" id="ARBA00004496"/>
    </source>
</evidence>
<dbReference type="KEGG" id="nvn:NVIE_000410"/>
<evidence type="ECO:0000313" key="14">
    <source>
        <dbReference type="Proteomes" id="UP000027093"/>
    </source>
</evidence>
<dbReference type="SUPFAM" id="SSF55681">
    <property type="entry name" value="Class II aaRS and biotin synthetases"/>
    <property type="match status" value="1"/>
</dbReference>
<evidence type="ECO:0000259" key="12">
    <source>
        <dbReference type="PROSITE" id="PS50862"/>
    </source>
</evidence>
<evidence type="ECO:0000256" key="8">
    <source>
        <dbReference type="ARBA" id="ARBA00022840"/>
    </source>
</evidence>
<dbReference type="RefSeq" id="WP_075053477.1">
    <property type="nucleotide sequence ID" value="NZ_CP007536.1"/>
</dbReference>
<sequence>MSSDAAALHPIERAILKVLSGGQEMSTEKLAEAASLSIDQARRGVEWLKFKNLVSVSELSTFTVSLDAAGTRAAQSGLPERRLVRAIKEGKTTMADVLTSGALKGEEVNAAVSGARRNQWIQFAEGNRMSATEAAEAQSAEEVLLLRLQSGGSVDSSALSEQEKKGLDLLKKRPNYITAKEQKETRVSITESGRALLPAIENEKALERRLTSELITSGKWKGVEFSALDVEAPAPAVYPGRSHPLVDIIEEVKEIFVGLGFSEIDGPMVQSGFWNFDALFTPQDHPAREMQDTFYISGERQAIPAGKEQIAKVSGVHKSGWGGWKPEEAERVVLRTHTTPVTLQHLAKKKPEVARFFSVGRVFRNEKVSYKHLVEFHQVEGVATAPKASLRDLMGLQKEFYARMGIKKVKFWPTFFPYTEPSLQSMVYNDRLQKWVELFGMGIFRPEVTRPLGIKNPVLAWGGGLERIAMLRFGLDDVRDLYTNRVSWLRSVPRCQL</sequence>
<evidence type="ECO:0000256" key="11">
    <source>
        <dbReference type="ARBA" id="ARBA00023146"/>
    </source>
</evidence>
<dbReference type="PANTHER" id="PTHR11538:SF40">
    <property type="entry name" value="PHENYLALANINE--TRNA LIGASE ALPHA SUBUNIT"/>
    <property type="match status" value="1"/>
</dbReference>
<keyword evidence="6" id="KW-0479">Metal-binding</keyword>
<dbReference type="InterPro" id="IPR006195">
    <property type="entry name" value="aa-tRNA-synth_II"/>
</dbReference>
<evidence type="ECO:0000256" key="5">
    <source>
        <dbReference type="ARBA" id="ARBA00022598"/>
    </source>
</evidence>
<dbReference type="STRING" id="926571.NVIE_000410"/>
<keyword evidence="11" id="KW-0030">Aminoacyl-tRNA synthetase</keyword>
<keyword evidence="5 13" id="KW-0436">Ligase</keyword>
<dbReference type="NCBIfam" id="TIGR00468">
    <property type="entry name" value="pheS"/>
    <property type="match status" value="1"/>
</dbReference>
<dbReference type="Pfam" id="PF01409">
    <property type="entry name" value="tRNA-synt_2d"/>
    <property type="match status" value="1"/>
</dbReference>
<dbReference type="Proteomes" id="UP000027093">
    <property type="component" value="Chromosome"/>
</dbReference>
<dbReference type="GO" id="GO:0000049">
    <property type="term" value="F:tRNA binding"/>
    <property type="evidence" value="ECO:0007669"/>
    <property type="project" value="InterPro"/>
</dbReference>
<reference evidence="13 14" key="1">
    <citation type="journal article" date="2014" name="Int. J. Syst. Evol. Microbiol.">
        <title>Nitrososphaera viennensis gen. nov., sp. nov., an aerobic and mesophilic, ammonia-oxidizing archaeon from soil and a member of the archaeal phylum Thaumarchaeota.</title>
        <authorList>
            <person name="Stieglmeier M."/>
            <person name="Klingl A."/>
            <person name="Alves R.J."/>
            <person name="Rittmann S.K."/>
            <person name="Melcher M."/>
            <person name="Leisch N."/>
            <person name="Schleper C."/>
        </authorList>
    </citation>
    <scope>NUCLEOTIDE SEQUENCE [LARGE SCALE GENOMIC DNA]</scope>
    <source>
        <strain evidence="13">EN76</strain>
    </source>
</reference>
<dbReference type="GO" id="GO:0046872">
    <property type="term" value="F:metal ion binding"/>
    <property type="evidence" value="ECO:0007669"/>
    <property type="project" value="UniProtKB-KW"/>
</dbReference>
<gene>
    <name evidence="13" type="primary">pheS</name>
    <name evidence="13" type="ORF">NVIE_000410</name>
</gene>
<name>A0A060HBR9_9ARCH</name>
<dbReference type="PANTHER" id="PTHR11538">
    <property type="entry name" value="PHENYLALANYL-TRNA SYNTHETASE"/>
    <property type="match status" value="1"/>
</dbReference>
<dbReference type="GO" id="GO:0006432">
    <property type="term" value="P:phenylalanyl-tRNA aminoacylation"/>
    <property type="evidence" value="ECO:0007669"/>
    <property type="project" value="InterPro"/>
</dbReference>
<evidence type="ECO:0000313" key="13">
    <source>
        <dbReference type="EMBL" id="AIC14224.1"/>
    </source>
</evidence>
<comment type="similarity">
    <text evidence="2">Belongs to the class-II aminoacyl-tRNA synthetase family. Phe-tRNA synthetase alpha subunit type 2 subfamily.</text>
</comment>
<evidence type="ECO:0000256" key="9">
    <source>
        <dbReference type="ARBA" id="ARBA00022842"/>
    </source>
</evidence>
<keyword evidence="4" id="KW-0963">Cytoplasm</keyword>
<evidence type="ECO:0000256" key="10">
    <source>
        <dbReference type="ARBA" id="ARBA00022917"/>
    </source>
</evidence>
<dbReference type="InterPro" id="IPR004529">
    <property type="entry name" value="Phe-tRNA-synth_IIc_asu"/>
</dbReference>
<feature type="domain" description="Aminoacyl-transfer RNA synthetases class-II family profile" evidence="12">
    <location>
        <begin position="248"/>
        <end position="493"/>
    </location>
</feature>
<dbReference type="OrthoDB" id="372178at2157"/>
<keyword evidence="10" id="KW-0648">Protein biosynthesis</keyword>
<dbReference type="Gene3D" id="1.10.10.2320">
    <property type="match status" value="1"/>
</dbReference>
<organism evidence="13 14">
    <name type="scientific">Nitrososphaera viennensis EN76</name>
    <dbReference type="NCBI Taxonomy" id="926571"/>
    <lineage>
        <taxon>Archaea</taxon>
        <taxon>Nitrososphaerota</taxon>
        <taxon>Nitrososphaeria</taxon>
        <taxon>Nitrososphaerales</taxon>
        <taxon>Nitrososphaeraceae</taxon>
        <taxon>Nitrososphaera</taxon>
    </lineage>
</organism>
<keyword evidence="7" id="KW-0547">Nucleotide-binding</keyword>
<dbReference type="InterPro" id="IPR002319">
    <property type="entry name" value="Phenylalanyl-tRNA_Synthase"/>
</dbReference>
<dbReference type="PROSITE" id="PS50862">
    <property type="entry name" value="AA_TRNA_LIGASE_II"/>
    <property type="match status" value="1"/>
</dbReference>
<dbReference type="Gene3D" id="1.10.10.2330">
    <property type="match status" value="1"/>
</dbReference>
<dbReference type="Gene3D" id="3.30.1370.240">
    <property type="match status" value="1"/>
</dbReference>
<dbReference type="GO" id="GO:0005737">
    <property type="term" value="C:cytoplasm"/>
    <property type="evidence" value="ECO:0007669"/>
    <property type="project" value="UniProtKB-SubCell"/>
</dbReference>
<dbReference type="EMBL" id="CP007536">
    <property type="protein sequence ID" value="AIC14224.1"/>
    <property type="molecule type" value="Genomic_DNA"/>
</dbReference>
<dbReference type="GeneID" id="74945305"/>
<keyword evidence="14" id="KW-1185">Reference proteome</keyword>
<dbReference type="GO" id="GO:0004826">
    <property type="term" value="F:phenylalanine-tRNA ligase activity"/>
    <property type="evidence" value="ECO:0007669"/>
    <property type="project" value="UniProtKB-EC"/>
</dbReference>
<protein>
    <recommendedName>
        <fullName evidence="3">phenylalanine--tRNA ligase</fullName>
        <ecNumber evidence="3">6.1.1.20</ecNumber>
    </recommendedName>
</protein>
<evidence type="ECO:0000256" key="6">
    <source>
        <dbReference type="ARBA" id="ARBA00022723"/>
    </source>
</evidence>